<protein>
    <submittedName>
        <fullName evidence="2">Uncharacterized protein</fullName>
    </submittedName>
</protein>
<reference evidence="2 3" key="1">
    <citation type="journal article" date="2016" name="Nat. Commun.">
        <title>Extremotolerant tardigrade genome and improved radiotolerance of human cultured cells by tardigrade-unique protein.</title>
        <authorList>
            <person name="Hashimoto T."/>
            <person name="Horikawa D.D."/>
            <person name="Saito Y."/>
            <person name="Kuwahara H."/>
            <person name="Kozuka-Hata H."/>
            <person name="Shin-I T."/>
            <person name="Minakuchi Y."/>
            <person name="Ohishi K."/>
            <person name="Motoyama A."/>
            <person name="Aizu T."/>
            <person name="Enomoto A."/>
            <person name="Kondo K."/>
            <person name="Tanaka S."/>
            <person name="Hara Y."/>
            <person name="Koshikawa S."/>
            <person name="Sagara H."/>
            <person name="Miura T."/>
            <person name="Yokobori S."/>
            <person name="Miyagawa K."/>
            <person name="Suzuki Y."/>
            <person name="Kubo T."/>
            <person name="Oyama M."/>
            <person name="Kohara Y."/>
            <person name="Fujiyama A."/>
            <person name="Arakawa K."/>
            <person name="Katayama T."/>
            <person name="Toyoda A."/>
            <person name="Kunieda T."/>
        </authorList>
    </citation>
    <scope>NUCLEOTIDE SEQUENCE [LARGE SCALE GENOMIC DNA]</scope>
    <source>
        <strain evidence="2 3">YOKOZUNA-1</strain>
    </source>
</reference>
<dbReference type="Proteomes" id="UP000186922">
    <property type="component" value="Unassembled WGS sequence"/>
</dbReference>
<feature type="chain" id="PRO_5008897622" evidence="1">
    <location>
        <begin position="34"/>
        <end position="221"/>
    </location>
</feature>
<dbReference type="OrthoDB" id="10646605at2759"/>
<gene>
    <name evidence="2" type="primary">RvY_04380-1</name>
    <name evidence="2" type="synonym">RvY_04380.1</name>
    <name evidence="2" type="ORF">RvY_04380</name>
</gene>
<evidence type="ECO:0000313" key="3">
    <source>
        <dbReference type="Proteomes" id="UP000186922"/>
    </source>
</evidence>
<dbReference type="EMBL" id="BDGG01000002">
    <property type="protein sequence ID" value="GAU92280.1"/>
    <property type="molecule type" value="Genomic_DNA"/>
</dbReference>
<accession>A0A1D1UUU2</accession>
<proteinExistence type="predicted"/>
<sequence length="221" mass="24819">MSVNLQSSSLPHLHLIFAMFLSVMVLRDSRVEALGPFNTLLNFRERHTRTPPTTTEQPTPTTSVRYTAVGGPSPTRPFKLIATSSPIPTPPFKVVSQPGSRPAFLRLQNLRGLMASSHGNRVRHYFQMSKAPGKRSVMTDIPPWVKWVMALKAQERSTRSREIAPSETIIGEEDARTIREIRALERASMGTDQTPRNHHVACFFNPVSCFGQAAFREREPN</sequence>
<organism evidence="2 3">
    <name type="scientific">Ramazzottius varieornatus</name>
    <name type="common">Water bear</name>
    <name type="synonym">Tardigrade</name>
    <dbReference type="NCBI Taxonomy" id="947166"/>
    <lineage>
        <taxon>Eukaryota</taxon>
        <taxon>Metazoa</taxon>
        <taxon>Ecdysozoa</taxon>
        <taxon>Tardigrada</taxon>
        <taxon>Eutardigrada</taxon>
        <taxon>Parachela</taxon>
        <taxon>Hypsibioidea</taxon>
        <taxon>Ramazzottiidae</taxon>
        <taxon>Ramazzottius</taxon>
    </lineage>
</organism>
<feature type="signal peptide" evidence="1">
    <location>
        <begin position="1"/>
        <end position="33"/>
    </location>
</feature>
<keyword evidence="1" id="KW-0732">Signal</keyword>
<comment type="caution">
    <text evidence="2">The sequence shown here is derived from an EMBL/GenBank/DDBJ whole genome shotgun (WGS) entry which is preliminary data.</text>
</comment>
<evidence type="ECO:0000313" key="2">
    <source>
        <dbReference type="EMBL" id="GAU92280.1"/>
    </source>
</evidence>
<evidence type="ECO:0000256" key="1">
    <source>
        <dbReference type="SAM" id="SignalP"/>
    </source>
</evidence>
<dbReference type="AlphaFoldDB" id="A0A1D1UUU2"/>
<name>A0A1D1UUU2_RAMVA</name>
<keyword evidence="3" id="KW-1185">Reference proteome</keyword>